<dbReference type="AlphaFoldDB" id="A0A8S3Y7J2"/>
<name>A0A8S3Y7J2_PARAO</name>
<evidence type="ECO:0000313" key="1">
    <source>
        <dbReference type="EMBL" id="CAG5052503.1"/>
    </source>
</evidence>
<keyword evidence="2" id="KW-1185">Reference proteome</keyword>
<gene>
    <name evidence="1" type="ORF">PAPOLLO_LOCUS25380</name>
</gene>
<organism evidence="1 2">
    <name type="scientific">Parnassius apollo</name>
    <name type="common">Apollo butterfly</name>
    <name type="synonym">Papilio apollo</name>
    <dbReference type="NCBI Taxonomy" id="110799"/>
    <lineage>
        <taxon>Eukaryota</taxon>
        <taxon>Metazoa</taxon>
        <taxon>Ecdysozoa</taxon>
        <taxon>Arthropoda</taxon>
        <taxon>Hexapoda</taxon>
        <taxon>Insecta</taxon>
        <taxon>Pterygota</taxon>
        <taxon>Neoptera</taxon>
        <taxon>Endopterygota</taxon>
        <taxon>Lepidoptera</taxon>
        <taxon>Glossata</taxon>
        <taxon>Ditrysia</taxon>
        <taxon>Papilionoidea</taxon>
        <taxon>Papilionidae</taxon>
        <taxon>Parnassiinae</taxon>
        <taxon>Parnassini</taxon>
        <taxon>Parnassius</taxon>
        <taxon>Parnassius</taxon>
    </lineage>
</organism>
<protein>
    <submittedName>
        <fullName evidence="1">(apollo) hypothetical protein</fullName>
    </submittedName>
</protein>
<dbReference type="Proteomes" id="UP000691718">
    <property type="component" value="Unassembled WGS sequence"/>
</dbReference>
<proteinExistence type="predicted"/>
<evidence type="ECO:0000313" key="2">
    <source>
        <dbReference type="Proteomes" id="UP000691718"/>
    </source>
</evidence>
<dbReference type="EMBL" id="CAJQZP010001528">
    <property type="protein sequence ID" value="CAG5052503.1"/>
    <property type="molecule type" value="Genomic_DNA"/>
</dbReference>
<sequence>MFLFVEYNKERLKATSLSIQPTKQQPTSKDFLHVPMLTYFSDESLRNGNNIYYKYYKPSKLVCHQQDVTTDKGDWDEKAIWRYHDRHKPTFETVTQNIKKEKCIIIS</sequence>
<comment type="caution">
    <text evidence="1">The sequence shown here is derived from an EMBL/GenBank/DDBJ whole genome shotgun (WGS) entry which is preliminary data.</text>
</comment>
<reference evidence="1" key="1">
    <citation type="submission" date="2021-04" db="EMBL/GenBank/DDBJ databases">
        <authorList>
            <person name="Tunstrom K."/>
        </authorList>
    </citation>
    <scope>NUCLEOTIDE SEQUENCE</scope>
</reference>
<accession>A0A8S3Y7J2</accession>